<feature type="compositionally biased region" description="Low complexity" evidence="1">
    <location>
        <begin position="37"/>
        <end position="47"/>
    </location>
</feature>
<name>A0ABR2Z7N8_9AGAR</name>
<proteinExistence type="predicted"/>
<evidence type="ECO:0000256" key="1">
    <source>
        <dbReference type="SAM" id="MobiDB-lite"/>
    </source>
</evidence>
<comment type="caution">
    <text evidence="2">The sequence shown here is derived from an EMBL/GenBank/DDBJ whole genome shotgun (WGS) entry which is preliminary data.</text>
</comment>
<keyword evidence="3" id="KW-1185">Reference proteome</keyword>
<evidence type="ECO:0000313" key="3">
    <source>
        <dbReference type="Proteomes" id="UP001437256"/>
    </source>
</evidence>
<sequence>MQYRSPCLIDNNSGSQTHLVLILASRLASPLKVQSPTETQTSFQQTEQKSKRRRHSEPDDPRPSKRPTPDIQLSSTYIYANLSDLRHVISFPLPISTERCQVTVRLDKLDDLNIVSDQSTAHKVLDPEFNTLIFDRSGIINEIESLIATSDPPSPPRIRFSAPSYMELPHLLNVVEAFYDLLTTEEQYTITFGNLHVHNDILTRAHRRSCFILRLDLYKSQDMDIEFRKSLNTFQELYKDRIDLNSVAPAQLPPLDDFVRLLTAVEARRGYQRSEKVLINICCPLRGHWLARPGSEHEKEAREYWFDRFFEVCSRFDGVIKVILVSSAGASVDCIAPSHGLIEGCEVPKIAQFFAVAQDQVNLALRYTLGSILGLSALTADFTSLEISHQLVLKQLAGGYNSHLSFENPKSFLCVKHVLYYLHSVQLSASPHVTMAEKDRVSYLMEDFGAEDLSFWVKAIRKAPASERASLFAAVETTYRSATLPKLPDLTSHGMMTSSLTPDDFSILDPKKKNSTDLSPATLIKVLALDGLLFVQPPGQEGPSATIQIPNRGLQRCIEVHVIQLVGELLPAKVAKLEALYDAEKPVEWLKNALIEWVSAMTWRQSSDIYENNIRDYLWVLTNLTEREKREYDDASNRSALRCCAVLELRVMEDSQDGPYGRVGYVDIMSVPRPLAPDHNVAILVEAKNARRRCLYIATYGLLSTSGTASQNTWITDAELREFMKLVEGLNWDGFLRWLPTDEEEIKDLLAQEETRADFSLWNPRSTSSRDRRVPDAITPRISPHIHAKVLEDLDIDLNDTRDALTPWHLYTVIWDREKSALCRRSVLYLALKARHQLLRYQACLQPQGKHQPYSNCYVDDDRLKIKDAPHGAGQKLLLLGVYMIGGVPIMDELMERQTRYDFSL</sequence>
<reference evidence="2 3" key="1">
    <citation type="submission" date="2024-05" db="EMBL/GenBank/DDBJ databases">
        <title>A draft genome resource for the thread blight pathogen Marasmius tenuissimus strain MS-2.</title>
        <authorList>
            <person name="Yulfo-Soto G.E."/>
            <person name="Baruah I.K."/>
            <person name="Amoako-Attah I."/>
            <person name="Bukari Y."/>
            <person name="Meinhardt L.W."/>
            <person name="Bailey B.A."/>
            <person name="Cohen S.P."/>
        </authorList>
    </citation>
    <scope>NUCLEOTIDE SEQUENCE [LARGE SCALE GENOMIC DNA]</scope>
    <source>
        <strain evidence="2 3">MS-2</strain>
    </source>
</reference>
<organism evidence="2 3">
    <name type="scientific">Marasmius tenuissimus</name>
    <dbReference type="NCBI Taxonomy" id="585030"/>
    <lineage>
        <taxon>Eukaryota</taxon>
        <taxon>Fungi</taxon>
        <taxon>Dikarya</taxon>
        <taxon>Basidiomycota</taxon>
        <taxon>Agaricomycotina</taxon>
        <taxon>Agaricomycetes</taxon>
        <taxon>Agaricomycetidae</taxon>
        <taxon>Agaricales</taxon>
        <taxon>Marasmiineae</taxon>
        <taxon>Marasmiaceae</taxon>
        <taxon>Marasmius</taxon>
    </lineage>
</organism>
<gene>
    <name evidence="2" type="ORF">AAF712_016428</name>
</gene>
<dbReference type="Proteomes" id="UP001437256">
    <property type="component" value="Unassembled WGS sequence"/>
</dbReference>
<feature type="region of interest" description="Disordered" evidence="1">
    <location>
        <begin position="33"/>
        <end position="71"/>
    </location>
</feature>
<evidence type="ECO:0000313" key="2">
    <source>
        <dbReference type="EMBL" id="KAL0056954.1"/>
    </source>
</evidence>
<protein>
    <submittedName>
        <fullName evidence="2">Uncharacterized protein</fullName>
    </submittedName>
</protein>
<accession>A0ABR2Z7N8</accession>
<dbReference type="EMBL" id="JBBXMP010000787">
    <property type="protein sequence ID" value="KAL0056954.1"/>
    <property type="molecule type" value="Genomic_DNA"/>
</dbReference>